<feature type="domain" description="Phosphoribosyltransferase" evidence="2">
    <location>
        <begin position="136"/>
        <end position="229"/>
    </location>
</feature>
<dbReference type="EMBL" id="UGYW01000002">
    <property type="protein sequence ID" value="SUJ14712.1"/>
    <property type="molecule type" value="Genomic_DNA"/>
</dbReference>
<dbReference type="CDD" id="cd06223">
    <property type="entry name" value="PRTases_typeI"/>
    <property type="match status" value="1"/>
</dbReference>
<accession>A0A380CAE4</accession>
<dbReference type="PANTHER" id="PTHR47505:SF1">
    <property type="entry name" value="DNA UTILIZATION PROTEIN YHGH"/>
    <property type="match status" value="1"/>
</dbReference>
<dbReference type="RefSeq" id="WP_115170283.1">
    <property type="nucleotide sequence ID" value="NZ_UGYW01000002.1"/>
</dbReference>
<reference evidence="3 4" key="1">
    <citation type="submission" date="2018-06" db="EMBL/GenBank/DDBJ databases">
        <authorList>
            <consortium name="Pathogen Informatics"/>
            <person name="Doyle S."/>
        </authorList>
    </citation>
    <scope>NUCLEOTIDE SEQUENCE [LARGE SCALE GENOMIC DNA]</scope>
    <source>
        <strain evidence="3 4">NCTC11388</strain>
    </source>
</reference>
<dbReference type="InterPro" id="IPR029057">
    <property type="entry name" value="PRTase-like"/>
</dbReference>
<evidence type="ECO:0000313" key="3">
    <source>
        <dbReference type="EMBL" id="SUJ14712.1"/>
    </source>
</evidence>
<dbReference type="Gene3D" id="3.40.50.2020">
    <property type="match status" value="1"/>
</dbReference>
<dbReference type="InterPro" id="IPR051910">
    <property type="entry name" value="ComF/GntX_DNA_util-trans"/>
</dbReference>
<dbReference type="SUPFAM" id="SSF53271">
    <property type="entry name" value="PRTase-like"/>
    <property type="match status" value="1"/>
</dbReference>
<proteinExistence type="inferred from homology"/>
<comment type="similarity">
    <text evidence="1">Belongs to the ComF/GntX family.</text>
</comment>
<dbReference type="AlphaFoldDB" id="A0A380CAE4"/>
<organism evidence="3 4">
    <name type="scientific">Sphingobacterium spiritivorum</name>
    <name type="common">Flavobacterium spiritivorum</name>
    <dbReference type="NCBI Taxonomy" id="258"/>
    <lineage>
        <taxon>Bacteria</taxon>
        <taxon>Pseudomonadati</taxon>
        <taxon>Bacteroidota</taxon>
        <taxon>Sphingobacteriia</taxon>
        <taxon>Sphingobacteriales</taxon>
        <taxon>Sphingobacteriaceae</taxon>
        <taxon>Sphingobacterium</taxon>
    </lineage>
</organism>
<protein>
    <submittedName>
        <fullName evidence="3">DNA utilization protein GntX</fullName>
    </submittedName>
</protein>
<evidence type="ECO:0000313" key="4">
    <source>
        <dbReference type="Proteomes" id="UP000254893"/>
    </source>
</evidence>
<dbReference type="PANTHER" id="PTHR47505">
    <property type="entry name" value="DNA UTILIZATION PROTEIN YHGH"/>
    <property type="match status" value="1"/>
</dbReference>
<sequence length="230" mass="26013">MKLAFYWKDFLSLFFPECCFGCGAGLLYQEKFLCTTCLYHLSQTCFHLDNNNEPTRQLRGKCDFVNATAMLFLSKGTLVERILYQLKYNGHPEIGYFLGMKYGEVLKRTSEYADVELVVPVPLHHRRQRKRGYNQAEYFAKGIASSMSIPLDSVSMVRTVETSSQTMHARLDRYDNVEGIFDILQKEALKDKHILLVDDVLTTGATLASATRTLSGISGVRVSIATLARA</sequence>
<dbReference type="InterPro" id="IPR000836">
    <property type="entry name" value="PRTase_dom"/>
</dbReference>
<dbReference type="Proteomes" id="UP000254893">
    <property type="component" value="Unassembled WGS sequence"/>
</dbReference>
<name>A0A380CAE4_SPHSI</name>
<evidence type="ECO:0000259" key="2">
    <source>
        <dbReference type="Pfam" id="PF00156"/>
    </source>
</evidence>
<gene>
    <name evidence="3" type="ORF">NCTC11388_02410</name>
</gene>
<dbReference type="Pfam" id="PF00156">
    <property type="entry name" value="Pribosyltran"/>
    <property type="match status" value="1"/>
</dbReference>
<evidence type="ECO:0000256" key="1">
    <source>
        <dbReference type="ARBA" id="ARBA00008007"/>
    </source>
</evidence>